<dbReference type="PANTHER" id="PTHR47894:SF4">
    <property type="entry name" value="HTH-TYPE TRANSCRIPTIONAL REGULATOR GADX"/>
    <property type="match status" value="1"/>
</dbReference>
<dbReference type="Pfam" id="PF22200">
    <property type="entry name" value="ExsA_N"/>
    <property type="match status" value="1"/>
</dbReference>
<evidence type="ECO:0000259" key="4">
    <source>
        <dbReference type="PROSITE" id="PS01124"/>
    </source>
</evidence>
<geneLocation type="plasmid" evidence="6">
    <name>pne1b</name>
</geneLocation>
<proteinExistence type="predicted"/>
<reference evidence="5 6" key="1">
    <citation type="submission" date="2017-11" db="EMBL/GenBank/DDBJ databases">
        <title>Genome sequence of Pantoea cypripedii NE1.</title>
        <authorList>
            <person name="Nascimento F.X."/>
        </authorList>
    </citation>
    <scope>NUCLEOTIDE SEQUENCE [LARGE SCALE GENOMIC DNA]</scope>
    <source>
        <strain evidence="5 6">NE1</strain>
        <plasmid evidence="6">pne1b</plasmid>
    </source>
</reference>
<dbReference type="Gene3D" id="1.10.10.60">
    <property type="entry name" value="Homeodomain-like"/>
    <property type="match status" value="1"/>
</dbReference>
<dbReference type="PROSITE" id="PS00041">
    <property type="entry name" value="HTH_ARAC_FAMILY_1"/>
    <property type="match status" value="1"/>
</dbReference>
<evidence type="ECO:0000256" key="1">
    <source>
        <dbReference type="ARBA" id="ARBA00023015"/>
    </source>
</evidence>
<protein>
    <submittedName>
        <fullName evidence="5">AraC family transcriptional regulator</fullName>
    </submittedName>
</protein>
<dbReference type="PROSITE" id="PS01124">
    <property type="entry name" value="HTH_ARAC_FAMILY_2"/>
    <property type="match status" value="1"/>
</dbReference>
<dbReference type="AlphaFoldDB" id="A0A6B9G8W5"/>
<feature type="domain" description="HTH araC/xylS-type" evidence="4">
    <location>
        <begin position="190"/>
        <end position="285"/>
    </location>
</feature>
<evidence type="ECO:0000313" key="6">
    <source>
        <dbReference type="Proteomes" id="UP000502005"/>
    </source>
</evidence>
<dbReference type="InterPro" id="IPR018060">
    <property type="entry name" value="HTH_AraC"/>
</dbReference>
<dbReference type="PANTHER" id="PTHR47894">
    <property type="entry name" value="HTH-TYPE TRANSCRIPTIONAL REGULATOR GADX"/>
    <property type="match status" value="1"/>
</dbReference>
<organism evidence="5 6">
    <name type="scientific">Pantoea cypripedii</name>
    <name type="common">Pectobacterium cypripedii</name>
    <name type="synonym">Erwinia cypripedii</name>
    <dbReference type="NCBI Taxonomy" id="55209"/>
    <lineage>
        <taxon>Bacteria</taxon>
        <taxon>Pseudomonadati</taxon>
        <taxon>Pseudomonadota</taxon>
        <taxon>Gammaproteobacteria</taxon>
        <taxon>Enterobacterales</taxon>
        <taxon>Erwiniaceae</taxon>
        <taxon>Pantoea</taxon>
    </lineage>
</organism>
<accession>A0A6B9G8W5</accession>
<dbReference type="PRINTS" id="PR00032">
    <property type="entry name" value="HTHARAC"/>
</dbReference>
<keyword evidence="1" id="KW-0805">Transcription regulation</keyword>
<dbReference type="GO" id="GO:0005829">
    <property type="term" value="C:cytosol"/>
    <property type="evidence" value="ECO:0007669"/>
    <property type="project" value="TreeGrafter"/>
</dbReference>
<gene>
    <name evidence="5" type="ORF">CUN67_25155</name>
</gene>
<dbReference type="Proteomes" id="UP000502005">
    <property type="component" value="Plasmid pNE1B"/>
</dbReference>
<name>A0A6B9G8W5_PANCY</name>
<dbReference type="SMART" id="SM00342">
    <property type="entry name" value="HTH_ARAC"/>
    <property type="match status" value="1"/>
</dbReference>
<dbReference type="EMBL" id="CP024770">
    <property type="protein sequence ID" value="QGY32283.1"/>
    <property type="molecule type" value="Genomic_DNA"/>
</dbReference>
<dbReference type="Pfam" id="PF12833">
    <property type="entry name" value="HTH_18"/>
    <property type="match status" value="1"/>
</dbReference>
<keyword evidence="2" id="KW-0238">DNA-binding</keyword>
<dbReference type="InterPro" id="IPR020449">
    <property type="entry name" value="Tscrpt_reg_AraC-type_HTH"/>
</dbReference>
<dbReference type="InterPro" id="IPR009057">
    <property type="entry name" value="Homeodomain-like_sf"/>
</dbReference>
<dbReference type="GO" id="GO:0003700">
    <property type="term" value="F:DNA-binding transcription factor activity"/>
    <property type="evidence" value="ECO:0007669"/>
    <property type="project" value="InterPro"/>
</dbReference>
<dbReference type="SUPFAM" id="SSF46689">
    <property type="entry name" value="Homeodomain-like"/>
    <property type="match status" value="1"/>
</dbReference>
<evidence type="ECO:0000256" key="2">
    <source>
        <dbReference type="ARBA" id="ARBA00023125"/>
    </source>
</evidence>
<dbReference type="InterPro" id="IPR018062">
    <property type="entry name" value="HTH_AraC-typ_CS"/>
</dbReference>
<keyword evidence="3" id="KW-0804">Transcription</keyword>
<dbReference type="InterPro" id="IPR054015">
    <property type="entry name" value="ExsA-like_N"/>
</dbReference>
<sequence length="285" mass="32746">MTRECASLAAEEHFFWSGLSGHSLSRHNLISVAWPRLKIEQKASSFFFFEPTLLLVLSGRIDVACAGKRHSLNSPSMLGFIDQGVDIDYIKYPSDPHTPFRSLFINISPDVLENFYQHFQEPLSAVKKNPQLSTVEINRNLDDSLHQLLAALENPQVSDDRIRLKIFDLLLVLAEQQLRFALPQRQGIFPRLSNLLREAPERNWTARLAGDALAMSESTLRRRLRQEGVRFEQLLLDIRMHHALMLIQTTHWNLTQVADACGYRSVSRFAERFKHRFGSSPAQLR</sequence>
<keyword evidence="5" id="KW-0614">Plasmid</keyword>
<evidence type="ECO:0000313" key="5">
    <source>
        <dbReference type="EMBL" id="QGY32283.1"/>
    </source>
</evidence>
<dbReference type="GO" id="GO:0000976">
    <property type="term" value="F:transcription cis-regulatory region binding"/>
    <property type="evidence" value="ECO:0007669"/>
    <property type="project" value="TreeGrafter"/>
</dbReference>
<dbReference type="RefSeq" id="WP_208718176.1">
    <property type="nucleotide sequence ID" value="NZ_CP024770.1"/>
</dbReference>
<evidence type="ECO:0000256" key="3">
    <source>
        <dbReference type="ARBA" id="ARBA00023163"/>
    </source>
</evidence>